<dbReference type="EMBL" id="CACRSJ010000104">
    <property type="protein sequence ID" value="VYS51017.1"/>
    <property type="molecule type" value="Genomic_DNA"/>
</dbReference>
<gene>
    <name evidence="2" type="ordered locus">At1g74458</name>
    <name evidence="4" type="ordered locus">AXX17_At1g68830</name>
    <name evidence="5" type="ORF">AN1_LOCUS6487</name>
    <name evidence="3" type="ORF">C24_LOCUS6375</name>
</gene>
<reference evidence="4" key="2">
    <citation type="submission" date="2016-03" db="EMBL/GenBank/DDBJ databases">
        <title>Full-length assembly of Arabidopsis thaliana Ler reveals the complement of translocations and inversions.</title>
        <authorList>
            <person name="Zapata L."/>
            <person name="Schneeberger K."/>
            <person name="Ossowski S."/>
        </authorList>
    </citation>
    <scope>NUCLEOTIDE SEQUENCE [LARGE SCALE GENOMIC DNA]</scope>
    <source>
        <tissue evidence="4">Leaf</tissue>
    </source>
</reference>
<evidence type="ECO:0000256" key="1">
    <source>
        <dbReference type="SAM" id="MobiDB-lite"/>
    </source>
</evidence>
<dbReference type="PANTHER" id="PTHR33474:SF31">
    <property type="entry name" value="TRANSMEMBRANE PROTEIN"/>
    <property type="match status" value="1"/>
</dbReference>
<dbReference type="Araport" id="AT1G74458"/>
<protein>
    <recommendedName>
        <fullName evidence="9">Transmembrane protein</fullName>
    </recommendedName>
</protein>
<dbReference type="EMBL" id="LUHQ01000001">
    <property type="protein sequence ID" value="OAP12538.1"/>
    <property type="molecule type" value="Genomic_DNA"/>
</dbReference>
<sequence>MARRQLFYHRMFLVLALLYLMISWKPLLITARPEKSTDFETKGQELNRQISHLGRIENDPERRKGTRRMMTVEDINDYPGSGANNRHTPHCSDC</sequence>
<dbReference type="Proteomes" id="UP000426265">
    <property type="component" value="Unassembled WGS sequence"/>
</dbReference>
<dbReference type="Proteomes" id="UP000434276">
    <property type="component" value="Unassembled WGS sequence"/>
</dbReference>
<dbReference type="Proteomes" id="UP000078284">
    <property type="component" value="Chromosome 1"/>
</dbReference>
<dbReference type="OMA" id="YLMISWK"/>
<proteinExistence type="predicted"/>
<feature type="region of interest" description="Disordered" evidence="1">
    <location>
        <begin position="74"/>
        <end position="94"/>
    </location>
</feature>
<dbReference type="PANTHER" id="PTHR33474">
    <property type="entry name" value="TRANSMEMBRANE PROTEIN"/>
    <property type="match status" value="1"/>
</dbReference>
<reference evidence="6" key="1">
    <citation type="journal article" date="2016" name="Proc. Natl. Acad. Sci. U.S.A.">
        <title>Chromosome-level assembly of Arabidopsis thaliana Ler reveals the extent of translocation and inversion polymorphisms.</title>
        <authorList>
            <person name="Zapata L."/>
            <person name="Ding J."/>
            <person name="Willing E.M."/>
            <person name="Hartwig B."/>
            <person name="Bezdan D."/>
            <person name="Jiao W.B."/>
            <person name="Patel V."/>
            <person name="Velikkakam James G."/>
            <person name="Koornneef M."/>
            <person name="Ossowski S."/>
            <person name="Schneeberger K."/>
        </authorList>
    </citation>
    <scope>NUCLEOTIDE SEQUENCE [LARGE SCALE GENOMIC DNA]</scope>
    <source>
        <strain evidence="6">cv. Landsberg erecta</strain>
    </source>
</reference>
<evidence type="ECO:0000313" key="7">
    <source>
        <dbReference type="Proteomes" id="UP000426265"/>
    </source>
</evidence>
<dbReference type="GeneID" id="5007848"/>
<dbReference type="OrthoDB" id="747636at2759"/>
<evidence type="ECO:0000313" key="5">
    <source>
        <dbReference type="EMBL" id="VYS51017.1"/>
    </source>
</evidence>
<evidence type="ECO:0000313" key="3">
    <source>
        <dbReference type="EMBL" id="CAA0334672.1"/>
    </source>
</evidence>
<accession>A0A178W2P2</accession>
<evidence type="ECO:0000313" key="4">
    <source>
        <dbReference type="EMBL" id="OAP12538.1"/>
    </source>
</evidence>
<evidence type="ECO:0008006" key="9">
    <source>
        <dbReference type="Google" id="ProtNLM"/>
    </source>
</evidence>
<dbReference type="SMR" id="A0A178W2P2"/>
<evidence type="ECO:0000313" key="6">
    <source>
        <dbReference type="Proteomes" id="UP000078284"/>
    </source>
</evidence>
<evidence type="ECO:0000313" key="8">
    <source>
        <dbReference type="Proteomes" id="UP000434276"/>
    </source>
</evidence>
<organism evidence="4 6">
    <name type="scientific">Arabidopsis thaliana</name>
    <name type="common">Mouse-ear cress</name>
    <dbReference type="NCBI Taxonomy" id="3702"/>
    <lineage>
        <taxon>Eukaryota</taxon>
        <taxon>Viridiplantae</taxon>
        <taxon>Streptophyta</taxon>
        <taxon>Embryophyta</taxon>
        <taxon>Tracheophyta</taxon>
        <taxon>Spermatophyta</taxon>
        <taxon>Magnoliopsida</taxon>
        <taxon>eudicotyledons</taxon>
        <taxon>Gunneridae</taxon>
        <taxon>Pentapetalae</taxon>
        <taxon>rosids</taxon>
        <taxon>malvids</taxon>
        <taxon>Brassicales</taxon>
        <taxon>Brassicaceae</taxon>
        <taxon>Camelineae</taxon>
        <taxon>Arabidopsis</taxon>
    </lineage>
</organism>
<dbReference type="AlphaFoldDB" id="A0A178W2P2"/>
<dbReference type="RefSeq" id="NP_001077821.1">
    <property type="nucleotide sequence ID" value="NM_001084352.2"/>
</dbReference>
<dbReference type="KEGG" id="ath:AT1G74458"/>
<dbReference type="ExpressionAtlas" id="A0A178W2P2">
    <property type="expression patterns" value="baseline and differential"/>
</dbReference>
<dbReference type="EMBL" id="CACSHJ010000087">
    <property type="protein sequence ID" value="CAA0334672.1"/>
    <property type="molecule type" value="Genomic_DNA"/>
</dbReference>
<evidence type="ECO:0000313" key="2">
    <source>
        <dbReference type="Araport" id="AT1G74458"/>
    </source>
</evidence>
<reference evidence="5 7" key="3">
    <citation type="submission" date="2019-11" db="EMBL/GenBank/DDBJ databases">
        <authorList>
            <person name="Jiao W.-B."/>
            <person name="Schneeberger K."/>
        </authorList>
    </citation>
    <scope>NUCLEOTIDE SEQUENCE [LARGE SCALE GENOMIC DNA]</scope>
    <source>
        <strain evidence="7">cv. An-1</strain>
        <strain evidence="8">cv. C24</strain>
    </source>
</reference>
<name>A0A178W2P2_ARATH</name>